<dbReference type="Proteomes" id="UP000401717">
    <property type="component" value="Unassembled WGS sequence"/>
</dbReference>
<accession>A0A564G382</accession>
<evidence type="ECO:0000313" key="7">
    <source>
        <dbReference type="Proteomes" id="UP001055303"/>
    </source>
</evidence>
<feature type="transmembrane region" description="Helical" evidence="2">
    <location>
        <begin position="239"/>
        <end position="263"/>
    </location>
</feature>
<evidence type="ECO:0000259" key="3">
    <source>
        <dbReference type="Pfam" id="PF12773"/>
    </source>
</evidence>
<feature type="transmembrane region" description="Helical" evidence="2">
    <location>
        <begin position="12"/>
        <end position="37"/>
    </location>
</feature>
<feature type="transmembrane region" description="Helical" evidence="2">
    <location>
        <begin position="215"/>
        <end position="233"/>
    </location>
</feature>
<reference evidence="4" key="2">
    <citation type="journal article" date="2021" name="Front. Microbiol.">
        <title>Comprehensive Comparative Genomics and Phenotyping of Methylobacterium Species.</title>
        <authorList>
            <person name="Alessa O."/>
            <person name="Ogura Y."/>
            <person name="Fujitani Y."/>
            <person name="Takami H."/>
            <person name="Hayashi T."/>
            <person name="Sahin N."/>
            <person name="Tani A."/>
        </authorList>
    </citation>
    <scope>NUCLEOTIDE SEQUENCE</scope>
    <source>
        <strain evidence="4">DSM 22415</strain>
    </source>
</reference>
<protein>
    <recommendedName>
        <fullName evidence="3">DZANK-type domain-containing protein</fullName>
    </recommendedName>
</protein>
<feature type="domain" description="DZANK-type" evidence="3">
    <location>
        <begin position="296"/>
        <end position="342"/>
    </location>
</feature>
<feature type="coiled-coil region" evidence="1">
    <location>
        <begin position="126"/>
        <end position="153"/>
    </location>
</feature>
<keyword evidence="2" id="KW-1133">Transmembrane helix</keyword>
<evidence type="ECO:0000256" key="1">
    <source>
        <dbReference type="SAM" id="Coils"/>
    </source>
</evidence>
<dbReference type="AlphaFoldDB" id="A0A564G382"/>
<dbReference type="EMBL" id="CABFVH010000043">
    <property type="protein sequence ID" value="VUF14935.1"/>
    <property type="molecule type" value="Genomic_DNA"/>
</dbReference>
<gene>
    <name evidence="4" type="ORF">IFDJLNFL_5298</name>
    <name evidence="5" type="ORF">MTDSW087_04661</name>
</gene>
<keyword evidence="2" id="KW-0472">Membrane</keyword>
<dbReference type="InterPro" id="IPR025874">
    <property type="entry name" value="DZR"/>
</dbReference>
<feature type="transmembrane region" description="Helical" evidence="2">
    <location>
        <begin position="184"/>
        <end position="203"/>
    </location>
</feature>
<reference evidence="5 6" key="1">
    <citation type="submission" date="2019-06" db="EMBL/GenBank/DDBJ databases">
        <authorList>
            <person name="Rodrigo-Torres L."/>
            <person name="Arahal R. D."/>
            <person name="Lucena T."/>
        </authorList>
    </citation>
    <scope>NUCLEOTIDE SEQUENCE [LARGE SCALE GENOMIC DNA]</scope>
    <source>
        <strain evidence="5 6">SW08-7</strain>
    </source>
</reference>
<sequence length="354" mass="39434">MSVRSGKRLSERWFNLVLWLVALAFAGFLIGLGSLVVGDLPQVEHRFTLEQFLASDQAKASADALKQIRREQDDNRRQAEQAQLALDAARSASEAARETFANWLKTRDATQRVDQDPGLIARTERLDALKAAERNVEERLEELNRTGLELSERQSTQIGIDTDLRAAAREKLDAAERGQELRVFAYRLALTLPLLALAGWLLLKRRHTRNWPFVWGFAFAAAFAFFVELVPYLPSYGGYVQYGVGVVATLVAGRAVINALHAYNERQKAAELRPDEERRTEIATDQALQRLAKKVCPGCERPIDLANPDANFCPHCGIGLFERCPACAHRKSTFERFCYACGQTSVAASPTGSA</sequence>
<proteinExistence type="predicted"/>
<organism evidence="5 6">
    <name type="scientific">Methylobacterium dankookense</name>
    <dbReference type="NCBI Taxonomy" id="560405"/>
    <lineage>
        <taxon>Bacteria</taxon>
        <taxon>Pseudomonadati</taxon>
        <taxon>Pseudomonadota</taxon>
        <taxon>Alphaproteobacteria</taxon>
        <taxon>Hyphomicrobiales</taxon>
        <taxon>Methylobacteriaceae</taxon>
        <taxon>Methylobacterium</taxon>
    </lineage>
</organism>
<keyword evidence="1" id="KW-0175">Coiled coil</keyword>
<keyword evidence="2" id="KW-0812">Transmembrane</keyword>
<reference evidence="4" key="3">
    <citation type="submission" date="2021-08" db="EMBL/GenBank/DDBJ databases">
        <authorList>
            <person name="Tani A."/>
            <person name="Ola A."/>
            <person name="Ogura Y."/>
            <person name="Katsura K."/>
            <person name="Hayashi T."/>
        </authorList>
    </citation>
    <scope>NUCLEOTIDE SEQUENCE</scope>
    <source>
        <strain evidence="4">DSM 22415</strain>
    </source>
</reference>
<dbReference type="EMBL" id="BPQI01000206">
    <property type="protein sequence ID" value="GJD59370.1"/>
    <property type="molecule type" value="Genomic_DNA"/>
</dbReference>
<dbReference type="Pfam" id="PF12773">
    <property type="entry name" value="DZR"/>
    <property type="match status" value="1"/>
</dbReference>
<name>A0A564G382_9HYPH</name>
<feature type="coiled-coil region" evidence="1">
    <location>
        <begin position="62"/>
        <end position="99"/>
    </location>
</feature>
<dbReference type="Proteomes" id="UP001055303">
    <property type="component" value="Unassembled WGS sequence"/>
</dbReference>
<evidence type="ECO:0000313" key="4">
    <source>
        <dbReference type="EMBL" id="GJD59370.1"/>
    </source>
</evidence>
<evidence type="ECO:0000256" key="2">
    <source>
        <dbReference type="SAM" id="Phobius"/>
    </source>
</evidence>
<evidence type="ECO:0000313" key="5">
    <source>
        <dbReference type="EMBL" id="VUF14935.1"/>
    </source>
</evidence>
<evidence type="ECO:0000313" key="6">
    <source>
        <dbReference type="Proteomes" id="UP000401717"/>
    </source>
</evidence>
<keyword evidence="7" id="KW-1185">Reference proteome</keyword>